<organism evidence="2 3">
    <name type="scientific">Mixia osmundae (strain CBS 9802 / IAM 14324 / JCM 22182 / KY 12970)</name>
    <dbReference type="NCBI Taxonomy" id="764103"/>
    <lineage>
        <taxon>Eukaryota</taxon>
        <taxon>Fungi</taxon>
        <taxon>Dikarya</taxon>
        <taxon>Basidiomycota</taxon>
        <taxon>Pucciniomycotina</taxon>
        <taxon>Mixiomycetes</taxon>
        <taxon>Mixiales</taxon>
        <taxon>Mixiaceae</taxon>
        <taxon>Mixia</taxon>
    </lineage>
</organism>
<evidence type="ECO:0000313" key="3">
    <source>
        <dbReference type="Proteomes" id="UP000009131"/>
    </source>
</evidence>
<keyword evidence="3" id="KW-1185">Reference proteome</keyword>
<dbReference type="EMBL" id="BABT02000032">
    <property type="protein sequence ID" value="GAA94380.1"/>
    <property type="molecule type" value="Genomic_DNA"/>
</dbReference>
<feature type="region of interest" description="Disordered" evidence="1">
    <location>
        <begin position="120"/>
        <end position="158"/>
    </location>
</feature>
<dbReference type="HOGENOM" id="CLU_1669810_0_0_1"/>
<sequence length="158" mass="17324">MRGCAAEGSRELRCICIRSLNANSLCLRRGTLANTATQHTSHRCPPQLCTGSGISWYEISQAKSARSMRELIRAAYTPSRGHVNRSKEADPTMSVYTSDAGHSAAQWIRARANLTRLAVGTDPNGFRDSSTSIQRDSVDRYPLGSHGIRPADNSKRHP</sequence>
<evidence type="ECO:0000256" key="1">
    <source>
        <dbReference type="SAM" id="MobiDB-lite"/>
    </source>
</evidence>
<comment type="caution">
    <text evidence="2">The sequence shown here is derived from an EMBL/GenBank/DDBJ whole genome shotgun (WGS) entry which is preliminary data.</text>
</comment>
<gene>
    <name evidence="2" type="primary">Mo01031</name>
    <name evidence="2" type="ORF">E5Q_01031</name>
</gene>
<evidence type="ECO:0000313" key="2">
    <source>
        <dbReference type="EMBL" id="GAA94380.1"/>
    </source>
</evidence>
<accession>G7DUX0</accession>
<reference evidence="2 3" key="2">
    <citation type="journal article" date="2012" name="Open Biol.">
        <title>Characteristics of nucleosomes and linker DNA regions on the genome of the basidiomycete Mixia osmundae revealed by mono- and dinucleosome mapping.</title>
        <authorList>
            <person name="Nishida H."/>
            <person name="Kondo S."/>
            <person name="Matsumoto T."/>
            <person name="Suzuki Y."/>
            <person name="Yoshikawa H."/>
            <person name="Taylor T.D."/>
            <person name="Sugiyama J."/>
        </authorList>
    </citation>
    <scope>NUCLEOTIDE SEQUENCE [LARGE SCALE GENOMIC DNA]</scope>
    <source>
        <strain evidence="3">CBS 9802 / IAM 14324 / JCM 22182 / KY 12970</strain>
    </source>
</reference>
<reference evidence="2 3" key="1">
    <citation type="journal article" date="2011" name="J. Gen. Appl. Microbiol.">
        <title>Draft genome sequencing of the enigmatic basidiomycete Mixia osmundae.</title>
        <authorList>
            <person name="Nishida H."/>
            <person name="Nagatsuka Y."/>
            <person name="Sugiyama J."/>
        </authorList>
    </citation>
    <scope>NUCLEOTIDE SEQUENCE [LARGE SCALE GENOMIC DNA]</scope>
    <source>
        <strain evidence="3">CBS 9802 / IAM 14324 / JCM 22182 / KY 12970</strain>
    </source>
</reference>
<name>G7DUX0_MIXOS</name>
<protein>
    <submittedName>
        <fullName evidence="2">Uncharacterized protein</fullName>
    </submittedName>
</protein>
<dbReference type="InParanoid" id="G7DUX0"/>
<dbReference type="AlphaFoldDB" id="G7DUX0"/>
<proteinExistence type="predicted"/>
<dbReference type="Proteomes" id="UP000009131">
    <property type="component" value="Unassembled WGS sequence"/>
</dbReference>
<dbReference type="RefSeq" id="XP_014565972.1">
    <property type="nucleotide sequence ID" value="XM_014710486.1"/>
</dbReference>